<gene>
    <name evidence="1" type="ORF">PR001_g18128</name>
</gene>
<evidence type="ECO:0000313" key="2">
    <source>
        <dbReference type="Proteomes" id="UP000429607"/>
    </source>
</evidence>
<name>A0A6A3K765_9STRA</name>
<dbReference type="EMBL" id="QXFV01001569">
    <property type="protein sequence ID" value="KAE9002871.1"/>
    <property type="molecule type" value="Genomic_DNA"/>
</dbReference>
<protein>
    <submittedName>
        <fullName evidence="1">Uncharacterized protein</fullName>
    </submittedName>
</protein>
<evidence type="ECO:0000313" key="1">
    <source>
        <dbReference type="EMBL" id="KAE9002871.1"/>
    </source>
</evidence>
<dbReference type="AlphaFoldDB" id="A0A6A3K765"/>
<organism evidence="1 2">
    <name type="scientific">Phytophthora rubi</name>
    <dbReference type="NCBI Taxonomy" id="129364"/>
    <lineage>
        <taxon>Eukaryota</taxon>
        <taxon>Sar</taxon>
        <taxon>Stramenopiles</taxon>
        <taxon>Oomycota</taxon>
        <taxon>Peronosporomycetes</taxon>
        <taxon>Peronosporales</taxon>
        <taxon>Peronosporaceae</taxon>
        <taxon>Phytophthora</taxon>
    </lineage>
</organism>
<sequence length="175" mass="20035">MPVPFSFFCFRHLFIRARSYSRRTCSCIADTQSWVMTGSPSISSKVMRQLAEFSRLIGLANDVTGQGGLRRARTRRPGQLRGPPSFHLFTGQPKDECINNAIYLYVPYLDEIEKILAAVADELMYSKPTFKRVNRGAETMREYPQSKWHELFDTAKYDHLRMATGTDTACTSKHI</sequence>
<reference evidence="1 2" key="1">
    <citation type="submission" date="2018-09" db="EMBL/GenBank/DDBJ databases">
        <title>Genomic investigation of the strawberry pathogen Phytophthora fragariae indicates pathogenicity is determined by transcriptional variation in three key races.</title>
        <authorList>
            <person name="Adams T.M."/>
            <person name="Armitage A.D."/>
            <person name="Sobczyk M.K."/>
            <person name="Bates H.J."/>
            <person name="Dunwell J.M."/>
            <person name="Nellist C.F."/>
            <person name="Harrison R.J."/>
        </authorList>
    </citation>
    <scope>NUCLEOTIDE SEQUENCE [LARGE SCALE GENOMIC DNA]</scope>
    <source>
        <strain evidence="1 2">SCRP249</strain>
    </source>
</reference>
<accession>A0A6A3K765</accession>
<dbReference type="Proteomes" id="UP000429607">
    <property type="component" value="Unassembled WGS sequence"/>
</dbReference>
<comment type="caution">
    <text evidence="1">The sequence shown here is derived from an EMBL/GenBank/DDBJ whole genome shotgun (WGS) entry which is preliminary data.</text>
</comment>
<proteinExistence type="predicted"/>